<evidence type="ECO:0000313" key="8">
    <source>
        <dbReference type="Proteomes" id="UP001597347"/>
    </source>
</evidence>
<comment type="similarity">
    <text evidence="1">Belongs to the dUTPase family.</text>
</comment>
<sequence>MIEVLVDGAAPLPALPGDAGADLLAAEAVSLPPLGRATVGTGLAIALPAGTAALVLPRSGLAARHGITIVNAPGLVDAGYRGEIRVTLLNTDATAPYDVAVGDRIAQLVVLPLPAVRFVPVASLPGSHRASGGFGSTGTGARGEQS</sequence>
<dbReference type="GO" id="GO:0004170">
    <property type="term" value="F:dUTP diphosphatase activity"/>
    <property type="evidence" value="ECO:0007669"/>
    <property type="project" value="UniProtKB-EC"/>
</dbReference>
<dbReference type="Proteomes" id="UP001597347">
    <property type="component" value="Unassembled WGS sequence"/>
</dbReference>
<keyword evidence="8" id="KW-1185">Reference proteome</keyword>
<evidence type="ECO:0000256" key="5">
    <source>
        <dbReference type="ARBA" id="ARBA00047686"/>
    </source>
</evidence>
<accession>A0ABW4LHG3</accession>
<comment type="caution">
    <text evidence="7">The sequence shown here is derived from an EMBL/GenBank/DDBJ whole genome shotgun (WGS) entry which is preliminary data.</text>
</comment>
<proteinExistence type="inferred from homology"/>
<evidence type="ECO:0000259" key="6">
    <source>
        <dbReference type="Pfam" id="PF00692"/>
    </source>
</evidence>
<feature type="domain" description="dUTPase-like" evidence="6">
    <location>
        <begin position="10"/>
        <end position="138"/>
    </location>
</feature>
<reference evidence="8" key="1">
    <citation type="journal article" date="2019" name="Int. J. Syst. Evol. Microbiol.">
        <title>The Global Catalogue of Microorganisms (GCM) 10K type strain sequencing project: providing services to taxonomists for standard genome sequencing and annotation.</title>
        <authorList>
            <consortium name="The Broad Institute Genomics Platform"/>
            <consortium name="The Broad Institute Genome Sequencing Center for Infectious Disease"/>
            <person name="Wu L."/>
            <person name="Ma J."/>
        </authorList>
    </citation>
    <scope>NUCLEOTIDE SEQUENCE [LARGE SCALE GENOMIC DNA]</scope>
    <source>
        <strain evidence="8">CGMCC 1.12471</strain>
    </source>
</reference>
<dbReference type="RefSeq" id="WP_377936431.1">
    <property type="nucleotide sequence ID" value="NZ_JBHUEA010000032.1"/>
</dbReference>
<keyword evidence="3 7" id="KW-0378">Hydrolase</keyword>
<comment type="catalytic activity">
    <reaction evidence="5">
        <text>dUTP + H2O = dUMP + diphosphate + H(+)</text>
        <dbReference type="Rhea" id="RHEA:10248"/>
        <dbReference type="ChEBI" id="CHEBI:15377"/>
        <dbReference type="ChEBI" id="CHEBI:15378"/>
        <dbReference type="ChEBI" id="CHEBI:33019"/>
        <dbReference type="ChEBI" id="CHEBI:61555"/>
        <dbReference type="ChEBI" id="CHEBI:246422"/>
        <dbReference type="EC" id="3.6.1.23"/>
    </reaction>
</comment>
<dbReference type="NCBIfam" id="NF001862">
    <property type="entry name" value="PRK00601.1"/>
    <property type="match status" value="1"/>
</dbReference>
<evidence type="ECO:0000256" key="4">
    <source>
        <dbReference type="ARBA" id="ARBA00023080"/>
    </source>
</evidence>
<organism evidence="7 8">
    <name type="scientific">Amnibacterium endophyticum</name>
    <dbReference type="NCBI Taxonomy" id="2109337"/>
    <lineage>
        <taxon>Bacteria</taxon>
        <taxon>Bacillati</taxon>
        <taxon>Actinomycetota</taxon>
        <taxon>Actinomycetes</taxon>
        <taxon>Micrococcales</taxon>
        <taxon>Microbacteriaceae</taxon>
        <taxon>Amnibacterium</taxon>
    </lineage>
</organism>
<dbReference type="EC" id="3.6.1.23" evidence="2"/>
<evidence type="ECO:0000256" key="2">
    <source>
        <dbReference type="ARBA" id="ARBA00012379"/>
    </source>
</evidence>
<dbReference type="InterPro" id="IPR036157">
    <property type="entry name" value="dUTPase-like_sf"/>
</dbReference>
<dbReference type="InterPro" id="IPR029054">
    <property type="entry name" value="dUTPase-like"/>
</dbReference>
<evidence type="ECO:0000256" key="1">
    <source>
        <dbReference type="ARBA" id="ARBA00006581"/>
    </source>
</evidence>
<evidence type="ECO:0000313" key="7">
    <source>
        <dbReference type="EMBL" id="MFD1722910.1"/>
    </source>
</evidence>
<protein>
    <recommendedName>
        <fullName evidence="2">dUTP diphosphatase</fullName>
        <ecNumber evidence="2">3.6.1.23</ecNumber>
    </recommendedName>
</protein>
<dbReference type="SUPFAM" id="SSF51283">
    <property type="entry name" value="dUTPase-like"/>
    <property type="match status" value="1"/>
</dbReference>
<dbReference type="PANTHER" id="PTHR11241">
    <property type="entry name" value="DEOXYURIDINE 5'-TRIPHOSPHATE NUCLEOTIDOHYDROLASE"/>
    <property type="match status" value="1"/>
</dbReference>
<keyword evidence="4" id="KW-0546">Nucleotide metabolism</keyword>
<name>A0ABW4LHG3_9MICO</name>
<dbReference type="Gene3D" id="2.70.40.10">
    <property type="match status" value="1"/>
</dbReference>
<dbReference type="CDD" id="cd07557">
    <property type="entry name" value="trimeric_dUTPase"/>
    <property type="match status" value="1"/>
</dbReference>
<dbReference type="Pfam" id="PF00692">
    <property type="entry name" value="dUTPase"/>
    <property type="match status" value="1"/>
</dbReference>
<gene>
    <name evidence="7" type="primary">dut</name>
    <name evidence="7" type="ORF">ACFSBI_15270</name>
</gene>
<dbReference type="PANTHER" id="PTHR11241:SF0">
    <property type="entry name" value="DEOXYURIDINE 5'-TRIPHOSPHATE NUCLEOTIDOHYDROLASE"/>
    <property type="match status" value="1"/>
</dbReference>
<dbReference type="EMBL" id="JBHUEA010000032">
    <property type="protein sequence ID" value="MFD1722910.1"/>
    <property type="molecule type" value="Genomic_DNA"/>
</dbReference>
<dbReference type="NCBIfam" id="TIGR00576">
    <property type="entry name" value="dut"/>
    <property type="match status" value="1"/>
</dbReference>
<dbReference type="InterPro" id="IPR033704">
    <property type="entry name" value="dUTPase_trimeric"/>
</dbReference>
<evidence type="ECO:0000256" key="3">
    <source>
        <dbReference type="ARBA" id="ARBA00022801"/>
    </source>
</evidence>
<dbReference type="InterPro" id="IPR008181">
    <property type="entry name" value="dUTPase"/>
</dbReference>